<gene>
    <name evidence="2" type="ORF">SAMN02745129_2640</name>
</gene>
<accession>A0A1M5UMN5</accession>
<dbReference type="RefSeq" id="WP_067654936.1">
    <property type="nucleotide sequence ID" value="NZ_FQXG01000003.1"/>
</dbReference>
<reference evidence="3" key="1">
    <citation type="submission" date="2016-11" db="EMBL/GenBank/DDBJ databases">
        <authorList>
            <person name="Varghese N."/>
            <person name="Submissions S."/>
        </authorList>
    </citation>
    <scope>NUCLEOTIDE SEQUENCE [LARGE SCALE GENOMIC DNA]</scope>
    <source>
        <strain evidence="3">DSM 16917</strain>
    </source>
</reference>
<dbReference type="OrthoDB" id="198812at2"/>
<evidence type="ECO:0000313" key="3">
    <source>
        <dbReference type="Proteomes" id="UP000184268"/>
    </source>
</evidence>
<evidence type="ECO:0008006" key="4">
    <source>
        <dbReference type="Google" id="ProtNLM"/>
    </source>
</evidence>
<keyword evidence="1" id="KW-0175">Coiled coil</keyword>
<dbReference type="AlphaFoldDB" id="A0A1M5UMN5"/>
<protein>
    <recommendedName>
        <fullName evidence="4">Adenylosuccinate synthase</fullName>
    </recommendedName>
</protein>
<dbReference type="STRING" id="299255.SAMN02745129_2640"/>
<name>A0A1M5UMN5_9GAMM</name>
<feature type="coiled-coil region" evidence="1">
    <location>
        <begin position="172"/>
        <end position="199"/>
    </location>
</feature>
<proteinExistence type="predicted"/>
<keyword evidence="3" id="KW-1185">Reference proteome</keyword>
<evidence type="ECO:0000313" key="2">
    <source>
        <dbReference type="EMBL" id="SHH64217.1"/>
    </source>
</evidence>
<sequence length="212" mass="23888">MELTHDVLTQIAVRWLKRPFSGRGPGCHVALGEIGSYGFNTGEVADAFGYRYDRWLPGSVLVECKTSRSDFLADAAKPHRNGGKAGVGTYRYYMAPEGVIGLDDLVGTKWGLLTVNGRGHVRVESGHIAGMILSNMTGAEWVRYWAHDQVNSEREMMYLAHALRRVGDPQEMISLRRLADRQERQIEQLKRDLNRYQSRELLDGILDSLPEV</sequence>
<organism evidence="2 3">
    <name type="scientific">Ferrimonas marina</name>
    <dbReference type="NCBI Taxonomy" id="299255"/>
    <lineage>
        <taxon>Bacteria</taxon>
        <taxon>Pseudomonadati</taxon>
        <taxon>Pseudomonadota</taxon>
        <taxon>Gammaproteobacteria</taxon>
        <taxon>Alteromonadales</taxon>
        <taxon>Ferrimonadaceae</taxon>
        <taxon>Ferrimonas</taxon>
    </lineage>
</organism>
<dbReference type="Proteomes" id="UP000184268">
    <property type="component" value="Unassembled WGS sequence"/>
</dbReference>
<dbReference type="EMBL" id="FQXG01000003">
    <property type="protein sequence ID" value="SHH64217.1"/>
    <property type="molecule type" value="Genomic_DNA"/>
</dbReference>
<evidence type="ECO:0000256" key="1">
    <source>
        <dbReference type="SAM" id="Coils"/>
    </source>
</evidence>